<dbReference type="RefSeq" id="WP_264487191.1">
    <property type="nucleotide sequence ID" value="NZ_JAPDDT010000004.1"/>
</dbReference>
<dbReference type="Proteomes" id="UP001320876">
    <property type="component" value="Unassembled WGS sequence"/>
</dbReference>
<organism evidence="2 3">
    <name type="scientific">Luteolibacter arcticus</name>
    <dbReference type="NCBI Taxonomy" id="1581411"/>
    <lineage>
        <taxon>Bacteria</taxon>
        <taxon>Pseudomonadati</taxon>
        <taxon>Verrucomicrobiota</taxon>
        <taxon>Verrucomicrobiia</taxon>
        <taxon>Verrucomicrobiales</taxon>
        <taxon>Verrucomicrobiaceae</taxon>
        <taxon>Luteolibacter</taxon>
    </lineage>
</organism>
<sequence length="90" mass="10291">MSLVTDQPSRQRFELKEEGKLAYADYRREAKVLIIPHVEADPALRGRGTAGRLMTGMLEIVRSRGEKVRPLCGYAAAWIQRHPEYHDLVD</sequence>
<proteinExistence type="predicted"/>
<accession>A0ABT3GHU5</accession>
<protein>
    <submittedName>
        <fullName evidence="2">N-acetyltransferase</fullName>
    </submittedName>
</protein>
<reference evidence="2 3" key="1">
    <citation type="submission" date="2022-10" db="EMBL/GenBank/DDBJ databases">
        <title>Luteolibacter arcticus strain CCTCC AB 2014275, whole genome shotgun sequencing project.</title>
        <authorList>
            <person name="Zhao G."/>
            <person name="Shen L."/>
        </authorList>
    </citation>
    <scope>NUCLEOTIDE SEQUENCE [LARGE SCALE GENOMIC DNA]</scope>
    <source>
        <strain evidence="2 3">CCTCC AB 2014275</strain>
    </source>
</reference>
<dbReference type="PANTHER" id="PTHR31435:SF10">
    <property type="entry name" value="BSR4717 PROTEIN"/>
    <property type="match status" value="1"/>
</dbReference>
<dbReference type="SUPFAM" id="SSF55729">
    <property type="entry name" value="Acyl-CoA N-acyltransferases (Nat)"/>
    <property type="match status" value="1"/>
</dbReference>
<name>A0ABT3GHU5_9BACT</name>
<dbReference type="InterPro" id="IPR045057">
    <property type="entry name" value="Gcn5-rel_NAT"/>
</dbReference>
<dbReference type="InterPro" id="IPR016181">
    <property type="entry name" value="Acyl_CoA_acyltransferase"/>
</dbReference>
<gene>
    <name evidence="2" type="ORF">OKA05_11005</name>
</gene>
<dbReference type="Gene3D" id="3.40.630.30">
    <property type="match status" value="1"/>
</dbReference>
<dbReference type="InterPro" id="IPR031165">
    <property type="entry name" value="GNAT_YJDJ"/>
</dbReference>
<comment type="caution">
    <text evidence="2">The sequence shown here is derived from an EMBL/GenBank/DDBJ whole genome shotgun (WGS) entry which is preliminary data.</text>
</comment>
<evidence type="ECO:0000259" key="1">
    <source>
        <dbReference type="PROSITE" id="PS51729"/>
    </source>
</evidence>
<dbReference type="Pfam" id="PF14542">
    <property type="entry name" value="Acetyltransf_CG"/>
    <property type="match status" value="1"/>
</dbReference>
<feature type="domain" description="N-acetyltransferase" evidence="1">
    <location>
        <begin position="5"/>
        <end position="90"/>
    </location>
</feature>
<dbReference type="PANTHER" id="PTHR31435">
    <property type="entry name" value="PROTEIN NATD1"/>
    <property type="match status" value="1"/>
</dbReference>
<evidence type="ECO:0000313" key="2">
    <source>
        <dbReference type="EMBL" id="MCW1923082.1"/>
    </source>
</evidence>
<dbReference type="EMBL" id="JAPDDT010000004">
    <property type="protein sequence ID" value="MCW1923082.1"/>
    <property type="molecule type" value="Genomic_DNA"/>
</dbReference>
<keyword evidence="3" id="KW-1185">Reference proteome</keyword>
<evidence type="ECO:0000313" key="3">
    <source>
        <dbReference type="Proteomes" id="UP001320876"/>
    </source>
</evidence>
<dbReference type="PROSITE" id="PS51729">
    <property type="entry name" value="GNAT_YJDJ"/>
    <property type="match status" value="1"/>
</dbReference>